<dbReference type="EMBL" id="BMAW01013113">
    <property type="protein sequence ID" value="GFT32115.1"/>
    <property type="molecule type" value="Genomic_DNA"/>
</dbReference>
<gene>
    <name evidence="1" type="ORF">NPIL_672101</name>
</gene>
<protein>
    <submittedName>
        <fullName evidence="1">Uncharacterized protein</fullName>
    </submittedName>
</protein>
<keyword evidence="2" id="KW-1185">Reference proteome</keyword>
<organism evidence="1 2">
    <name type="scientific">Nephila pilipes</name>
    <name type="common">Giant wood spider</name>
    <name type="synonym">Nephila maculata</name>
    <dbReference type="NCBI Taxonomy" id="299642"/>
    <lineage>
        <taxon>Eukaryota</taxon>
        <taxon>Metazoa</taxon>
        <taxon>Ecdysozoa</taxon>
        <taxon>Arthropoda</taxon>
        <taxon>Chelicerata</taxon>
        <taxon>Arachnida</taxon>
        <taxon>Araneae</taxon>
        <taxon>Araneomorphae</taxon>
        <taxon>Entelegynae</taxon>
        <taxon>Araneoidea</taxon>
        <taxon>Nephilidae</taxon>
        <taxon>Nephila</taxon>
    </lineage>
</organism>
<proteinExistence type="predicted"/>
<reference evidence="1" key="1">
    <citation type="submission" date="2020-08" db="EMBL/GenBank/DDBJ databases">
        <title>Multicomponent nature underlies the extraordinary mechanical properties of spider dragline silk.</title>
        <authorList>
            <person name="Kono N."/>
            <person name="Nakamura H."/>
            <person name="Mori M."/>
            <person name="Yoshida Y."/>
            <person name="Ohtoshi R."/>
            <person name="Malay A.D."/>
            <person name="Moran D.A.P."/>
            <person name="Tomita M."/>
            <person name="Numata K."/>
            <person name="Arakawa K."/>
        </authorList>
    </citation>
    <scope>NUCLEOTIDE SEQUENCE</scope>
</reference>
<evidence type="ECO:0000313" key="1">
    <source>
        <dbReference type="EMBL" id="GFT32115.1"/>
    </source>
</evidence>
<evidence type="ECO:0000313" key="2">
    <source>
        <dbReference type="Proteomes" id="UP000887013"/>
    </source>
</evidence>
<accession>A0A8X6TP45</accession>
<comment type="caution">
    <text evidence="1">The sequence shown here is derived from an EMBL/GenBank/DDBJ whole genome shotgun (WGS) entry which is preliminary data.</text>
</comment>
<sequence>MQTQMEYDAIMFKITSAIEIKGLDYVSNSESSSPSFRDTFNGVLLRDNLDPLDVLLATTQCLVVLQHSRLLARLSKALTKKTGQILDKIPKHWELESPRHSCSTALFDTERNILKSDDKPPKLHSLLLLVPPT</sequence>
<dbReference type="AlphaFoldDB" id="A0A8X6TP45"/>
<dbReference type="Proteomes" id="UP000887013">
    <property type="component" value="Unassembled WGS sequence"/>
</dbReference>
<name>A0A8X6TP45_NEPPI</name>